<dbReference type="EnsemblMetazoa" id="G14323.9">
    <property type="protein sequence ID" value="G14323.9:cds"/>
    <property type="gene ID" value="G14323"/>
</dbReference>
<evidence type="ECO:0000256" key="4">
    <source>
        <dbReference type="SAM" id="Phobius"/>
    </source>
</evidence>
<name>A0A8W8IHG9_MAGGI</name>
<dbReference type="InterPro" id="IPR036055">
    <property type="entry name" value="LDL_receptor-like_sf"/>
</dbReference>
<feature type="transmembrane region" description="Helical" evidence="4">
    <location>
        <begin position="225"/>
        <end position="244"/>
    </location>
</feature>
<dbReference type="PRINTS" id="PR01705">
    <property type="entry name" value="TSP1REPEAT"/>
</dbReference>
<evidence type="ECO:0000313" key="6">
    <source>
        <dbReference type="Proteomes" id="UP000005408"/>
    </source>
</evidence>
<accession>A0A8W8IHG9</accession>
<dbReference type="PANTHER" id="PTHR16311:SF3">
    <property type="entry name" value="THROMBOSPONDIN TYPE-1 DOMAIN-CONTAINING PROTEIN 1"/>
    <property type="match status" value="1"/>
</dbReference>
<dbReference type="PROSITE" id="PS01209">
    <property type="entry name" value="LDLRA_1"/>
    <property type="match status" value="1"/>
</dbReference>
<dbReference type="PANTHER" id="PTHR16311">
    <property type="entry name" value="THROMBOSPONDIN TYPE I DOMAIN-CONTAINING 1"/>
    <property type="match status" value="1"/>
</dbReference>
<organism evidence="5 6">
    <name type="scientific">Magallana gigas</name>
    <name type="common">Pacific oyster</name>
    <name type="synonym">Crassostrea gigas</name>
    <dbReference type="NCBI Taxonomy" id="29159"/>
    <lineage>
        <taxon>Eukaryota</taxon>
        <taxon>Metazoa</taxon>
        <taxon>Spiralia</taxon>
        <taxon>Lophotrochozoa</taxon>
        <taxon>Mollusca</taxon>
        <taxon>Bivalvia</taxon>
        <taxon>Autobranchia</taxon>
        <taxon>Pteriomorphia</taxon>
        <taxon>Ostreida</taxon>
        <taxon>Ostreoidea</taxon>
        <taxon>Ostreidae</taxon>
        <taxon>Magallana</taxon>
    </lineage>
</organism>
<protein>
    <recommendedName>
        <fullName evidence="7">Hemicentin-1</fullName>
    </recommendedName>
</protein>
<evidence type="ECO:0000256" key="3">
    <source>
        <dbReference type="PROSITE-ProRule" id="PRU00124"/>
    </source>
</evidence>
<dbReference type="InterPro" id="IPR038877">
    <property type="entry name" value="THSD1"/>
</dbReference>
<dbReference type="PROSITE" id="PS50068">
    <property type="entry name" value="LDLRA_2"/>
    <property type="match status" value="1"/>
</dbReference>
<reference evidence="5" key="1">
    <citation type="submission" date="2022-08" db="UniProtKB">
        <authorList>
            <consortium name="EnsemblMetazoa"/>
        </authorList>
    </citation>
    <scope>IDENTIFICATION</scope>
    <source>
        <strain evidence="5">05x7-T-G4-1.051#20</strain>
    </source>
</reference>
<comment type="caution">
    <text evidence="3">Lacks conserved residue(s) required for the propagation of feature annotation.</text>
</comment>
<dbReference type="GO" id="GO:0071944">
    <property type="term" value="C:cell periphery"/>
    <property type="evidence" value="ECO:0007669"/>
    <property type="project" value="TreeGrafter"/>
</dbReference>
<dbReference type="FunFam" id="2.20.100.10:FF:000002">
    <property type="entry name" value="Unc-5 netrin receptor C"/>
    <property type="match status" value="1"/>
</dbReference>
<evidence type="ECO:0000256" key="1">
    <source>
        <dbReference type="ARBA" id="ARBA00022536"/>
    </source>
</evidence>
<keyword evidence="1" id="KW-0245">EGF-like domain</keyword>
<dbReference type="PROSITE" id="PS50092">
    <property type="entry name" value="TSP1"/>
    <property type="match status" value="2"/>
</dbReference>
<dbReference type="Pfam" id="PF00057">
    <property type="entry name" value="Ldl_recept_a"/>
    <property type="match status" value="1"/>
</dbReference>
<dbReference type="Pfam" id="PF00090">
    <property type="entry name" value="TSP_1"/>
    <property type="match status" value="2"/>
</dbReference>
<dbReference type="Gene3D" id="2.20.100.10">
    <property type="entry name" value="Thrombospondin type-1 (TSP1) repeat"/>
    <property type="match status" value="2"/>
</dbReference>
<evidence type="ECO:0000256" key="2">
    <source>
        <dbReference type="ARBA" id="ARBA00023157"/>
    </source>
</evidence>
<feature type="disulfide bond" evidence="3">
    <location>
        <begin position="202"/>
        <end position="217"/>
    </location>
</feature>
<dbReference type="AlphaFoldDB" id="A0A8W8IHG9"/>
<evidence type="ECO:0008006" key="7">
    <source>
        <dbReference type="Google" id="ProtNLM"/>
    </source>
</evidence>
<dbReference type="Gene3D" id="4.10.400.10">
    <property type="entry name" value="Low-density Lipoprotein Receptor"/>
    <property type="match status" value="1"/>
</dbReference>
<evidence type="ECO:0000313" key="5">
    <source>
        <dbReference type="EnsemblMetazoa" id="G14323.9:cds"/>
    </source>
</evidence>
<keyword evidence="4" id="KW-1133">Transmembrane helix</keyword>
<proteinExistence type="predicted"/>
<dbReference type="InterPro" id="IPR000884">
    <property type="entry name" value="TSP1_rpt"/>
</dbReference>
<keyword evidence="4" id="KW-0472">Membrane</keyword>
<dbReference type="InterPro" id="IPR023415">
    <property type="entry name" value="LDLR_class-A_CS"/>
</dbReference>
<dbReference type="SMART" id="SM00192">
    <property type="entry name" value="LDLa"/>
    <property type="match status" value="1"/>
</dbReference>
<keyword evidence="6" id="KW-1185">Reference proteome</keyword>
<dbReference type="SMART" id="SM00209">
    <property type="entry name" value="TSP1"/>
    <property type="match status" value="2"/>
</dbReference>
<dbReference type="SUPFAM" id="SSF82895">
    <property type="entry name" value="TSP-1 type 1 repeat"/>
    <property type="match status" value="2"/>
</dbReference>
<keyword evidence="4" id="KW-0812">Transmembrane</keyword>
<dbReference type="Proteomes" id="UP000005408">
    <property type="component" value="Unassembled WGS sequence"/>
</dbReference>
<dbReference type="SUPFAM" id="SSF57424">
    <property type="entry name" value="LDL receptor-like module"/>
    <property type="match status" value="1"/>
</dbReference>
<dbReference type="InterPro" id="IPR036383">
    <property type="entry name" value="TSP1_rpt_sf"/>
</dbReference>
<dbReference type="CDD" id="cd00112">
    <property type="entry name" value="LDLa"/>
    <property type="match status" value="1"/>
</dbReference>
<keyword evidence="2 3" id="KW-1015">Disulfide bond</keyword>
<dbReference type="InterPro" id="IPR002172">
    <property type="entry name" value="LDrepeatLR_classA_rpt"/>
</dbReference>
<sequence>MTHIRIYICDDSFQLPLNVVKFNEHGRAPTCLFRKTLLRSRRSVRPYSCIYEAGGVVEVQKLPGWSPWSGWTSCSVTCGYGDSFRQAHWLDKDGQRVNETAREHMGCYIPKSCPVNGNWTVWSGWYWCSSVCGPGRQERYRYCVNPKPANGGLPCSGLANESRACEVQPCPTIPPSFRLSDCADEDFMCDSGLQCVPAAQRCDRTLHCHDGSDEVKCRYVRNQGAILHLSTRILCLILLSYIFVTT</sequence>